<evidence type="ECO:0000313" key="2">
    <source>
        <dbReference type="Proteomes" id="UP000032871"/>
    </source>
</evidence>
<accession>E6KXT3</accession>
<organism evidence="1 2">
    <name type="scientific">Aggregatibacter segnis ATCC 33393</name>
    <dbReference type="NCBI Taxonomy" id="888057"/>
    <lineage>
        <taxon>Bacteria</taxon>
        <taxon>Pseudomonadati</taxon>
        <taxon>Pseudomonadota</taxon>
        <taxon>Gammaproteobacteria</taxon>
        <taxon>Pasteurellales</taxon>
        <taxon>Pasteurellaceae</taxon>
        <taxon>Aggregatibacter</taxon>
    </lineage>
</organism>
<dbReference type="EMBL" id="AEPS01000005">
    <property type="protein sequence ID" value="EFU67646.1"/>
    <property type="molecule type" value="Genomic_DNA"/>
</dbReference>
<proteinExistence type="predicted"/>
<dbReference type="HOGENOM" id="CLU_3148645_0_0_6"/>
<gene>
    <name evidence="1" type="ORF">HMPREF9064_0965</name>
</gene>
<dbReference type="AlphaFoldDB" id="E6KXT3"/>
<name>E6KXT3_9PAST</name>
<comment type="caution">
    <text evidence="1">The sequence shown here is derived from an EMBL/GenBank/DDBJ whole genome shotgun (WGS) entry which is preliminary data.</text>
</comment>
<dbReference type="Proteomes" id="UP000032871">
    <property type="component" value="Unassembled WGS sequence"/>
</dbReference>
<protein>
    <submittedName>
        <fullName evidence="1">Uncharacterized protein</fullName>
    </submittedName>
</protein>
<keyword evidence="2" id="KW-1185">Reference proteome</keyword>
<evidence type="ECO:0000313" key="1">
    <source>
        <dbReference type="EMBL" id="EFU67646.1"/>
    </source>
</evidence>
<sequence length="48" mass="5483">MRADGLFNSSDSTQHHFKITLKSPSENTALFPFLLSYFTQFMISITVL</sequence>
<reference evidence="1 2" key="1">
    <citation type="submission" date="2010-12" db="EMBL/GenBank/DDBJ databases">
        <authorList>
            <person name="Muzny D."/>
            <person name="Qin X."/>
            <person name="Deng J."/>
            <person name="Jiang H."/>
            <person name="Liu Y."/>
            <person name="Qu J."/>
            <person name="Song X.-Z."/>
            <person name="Zhang L."/>
            <person name="Thornton R."/>
            <person name="Coyle M."/>
            <person name="Francisco L."/>
            <person name="Jackson L."/>
            <person name="Javaid M."/>
            <person name="Korchina V."/>
            <person name="Kovar C."/>
            <person name="Mata R."/>
            <person name="Mathew T."/>
            <person name="Ngo R."/>
            <person name="Nguyen L."/>
            <person name="Nguyen N."/>
            <person name="Okwuonu G."/>
            <person name="Ongeri F."/>
            <person name="Pham C."/>
            <person name="Simmons D."/>
            <person name="Wilczek-Boney K."/>
            <person name="Hale W."/>
            <person name="Jakkamsetti A."/>
            <person name="Pham P."/>
            <person name="Ruth R."/>
            <person name="San Lucas F."/>
            <person name="Warren J."/>
            <person name="Zhang J."/>
            <person name="Zhao Z."/>
            <person name="Zhou C."/>
            <person name="Zhu D."/>
            <person name="Lee S."/>
            <person name="Bess C."/>
            <person name="Blankenburg K."/>
            <person name="Forbes L."/>
            <person name="Fu Q."/>
            <person name="Gubbala S."/>
            <person name="Hirani K."/>
            <person name="Jayaseelan J.C."/>
            <person name="Lara F."/>
            <person name="Munidasa M."/>
            <person name="Palculict T."/>
            <person name="Patil S."/>
            <person name="Pu L.-L."/>
            <person name="Saada N."/>
            <person name="Tang L."/>
            <person name="Weissenberger G."/>
            <person name="Zhu Y."/>
            <person name="Hemphill L."/>
            <person name="Shang Y."/>
            <person name="Youmans B."/>
            <person name="Ayvaz T."/>
            <person name="Ross M."/>
            <person name="Santibanez J."/>
            <person name="Aqrawi P."/>
            <person name="Gross S."/>
            <person name="Joshi V."/>
            <person name="Fowler G."/>
            <person name="Nazareth L."/>
            <person name="Reid J."/>
            <person name="Worley K."/>
            <person name="Petrosino J."/>
            <person name="Highlander S."/>
            <person name="Gibbs R."/>
        </authorList>
    </citation>
    <scope>NUCLEOTIDE SEQUENCE [LARGE SCALE GENOMIC DNA]</scope>
    <source>
        <strain evidence="1 2">ATCC 33393</strain>
    </source>
</reference>